<dbReference type="Proteomes" id="UP000221168">
    <property type="component" value="Unassembled WGS sequence"/>
</dbReference>
<dbReference type="RefSeq" id="WP_099306530.1">
    <property type="nucleotide sequence ID" value="NZ_PDVP01000006.1"/>
</dbReference>
<evidence type="ECO:0008006" key="4">
    <source>
        <dbReference type="Google" id="ProtNLM"/>
    </source>
</evidence>
<evidence type="ECO:0000313" key="2">
    <source>
        <dbReference type="EMBL" id="PHP66764.1"/>
    </source>
</evidence>
<dbReference type="AlphaFoldDB" id="A0A2G1QMS3"/>
<feature type="transmembrane region" description="Helical" evidence="1">
    <location>
        <begin position="25"/>
        <end position="45"/>
    </location>
</feature>
<keyword evidence="1" id="KW-0472">Membrane</keyword>
<dbReference type="EMBL" id="PDVP01000006">
    <property type="protein sequence ID" value="PHP66764.1"/>
    <property type="molecule type" value="Genomic_DNA"/>
</dbReference>
<reference evidence="2 3" key="1">
    <citation type="submission" date="2017-10" db="EMBL/GenBank/DDBJ databases">
        <title>Sedimentibacterium mangrovi gen. nov., sp. nov., a novel member of family Phyllobacteriacea isolated from mangrove sediment.</title>
        <authorList>
            <person name="Liao H."/>
            <person name="Tian Y."/>
        </authorList>
    </citation>
    <scope>NUCLEOTIDE SEQUENCE [LARGE SCALE GENOMIC DNA]</scope>
    <source>
        <strain evidence="2 3">X9-2-2</strain>
    </source>
</reference>
<dbReference type="Pfam" id="PF14316">
    <property type="entry name" value="DUF4381"/>
    <property type="match status" value="1"/>
</dbReference>
<dbReference type="OrthoDB" id="8448886at2"/>
<accession>A0A2G1QMS3</accession>
<evidence type="ECO:0000256" key="1">
    <source>
        <dbReference type="SAM" id="Phobius"/>
    </source>
</evidence>
<keyword evidence="1" id="KW-0812">Transmembrane</keyword>
<sequence>MAMKNPLDNLRDIHIPDPPPGLPDWALLAIGAGTLIAGFVLLATVSGRRSPAIRATLAQLEKIDTQDDGRAIAHMATLLRRYALARLKGPDASEALRLTGEAWLARLDGLTGSHFFTTGDGRIFGEALYTAGPLPDAERLKYSLMRILKRRGIGPW</sequence>
<name>A0A2G1QMS3_9HYPH</name>
<gene>
    <name evidence="2" type="ORF">CSC94_11685</name>
</gene>
<proteinExistence type="predicted"/>
<dbReference type="InterPro" id="IPR025489">
    <property type="entry name" value="DUF4381"/>
</dbReference>
<keyword evidence="1" id="KW-1133">Transmembrane helix</keyword>
<organism evidence="2 3">
    <name type="scientific">Zhengella mangrovi</name>
    <dbReference type="NCBI Taxonomy" id="1982044"/>
    <lineage>
        <taxon>Bacteria</taxon>
        <taxon>Pseudomonadati</taxon>
        <taxon>Pseudomonadota</taxon>
        <taxon>Alphaproteobacteria</taxon>
        <taxon>Hyphomicrobiales</taxon>
        <taxon>Notoacmeibacteraceae</taxon>
        <taxon>Zhengella</taxon>
    </lineage>
</organism>
<keyword evidence="3" id="KW-1185">Reference proteome</keyword>
<protein>
    <recommendedName>
        <fullName evidence="4">DUF4381 domain-containing protein</fullName>
    </recommendedName>
</protein>
<comment type="caution">
    <text evidence="2">The sequence shown here is derived from an EMBL/GenBank/DDBJ whole genome shotgun (WGS) entry which is preliminary data.</text>
</comment>
<evidence type="ECO:0000313" key="3">
    <source>
        <dbReference type="Proteomes" id="UP000221168"/>
    </source>
</evidence>